<name>A0ABN0R9F9_MYCUL</name>
<dbReference type="EMBL" id="JAOL01000040">
    <property type="protein sequence ID" value="EUA93811.1"/>
    <property type="molecule type" value="Genomic_DNA"/>
</dbReference>
<accession>A0ABN0R9F9</accession>
<reference evidence="2 3" key="1">
    <citation type="submission" date="2014-01" db="EMBL/GenBank/DDBJ databases">
        <authorList>
            <person name="Dobos K."/>
            <person name="Lenaerts A."/>
            <person name="Ordway D."/>
            <person name="DeGroote M.A."/>
            <person name="Parker T."/>
            <person name="Sizemore C."/>
            <person name="Tallon L.J."/>
            <person name="Sadzewicz L.K."/>
            <person name="Sengamalay N."/>
            <person name="Fraser C.M."/>
            <person name="Hine E."/>
            <person name="Shefchek K.A."/>
            <person name="Das S.P."/>
            <person name="Tettelin H."/>
        </authorList>
    </citation>
    <scope>NUCLEOTIDE SEQUENCE [LARGE SCALE GENOMIC DNA]</scope>
    <source>
        <strain evidence="2 3">Harvey</strain>
    </source>
</reference>
<evidence type="ECO:0000313" key="2">
    <source>
        <dbReference type="EMBL" id="EUA93811.1"/>
    </source>
</evidence>
<evidence type="ECO:0000313" key="3">
    <source>
        <dbReference type="Proteomes" id="UP000020681"/>
    </source>
</evidence>
<organism evidence="2 3">
    <name type="scientific">Mycobacterium ulcerans str. Harvey</name>
    <dbReference type="NCBI Taxonomy" id="1299332"/>
    <lineage>
        <taxon>Bacteria</taxon>
        <taxon>Bacillati</taxon>
        <taxon>Actinomycetota</taxon>
        <taxon>Actinomycetes</taxon>
        <taxon>Mycobacteriales</taxon>
        <taxon>Mycobacteriaceae</taxon>
        <taxon>Mycobacterium</taxon>
        <taxon>Mycobacterium ulcerans group</taxon>
    </lineage>
</organism>
<evidence type="ECO:0000256" key="1">
    <source>
        <dbReference type="SAM" id="MobiDB-lite"/>
    </source>
</evidence>
<keyword evidence="3" id="KW-1185">Reference proteome</keyword>
<comment type="caution">
    <text evidence="2">The sequence shown here is derived from an EMBL/GenBank/DDBJ whole genome shotgun (WGS) entry which is preliminary data.</text>
</comment>
<proteinExistence type="predicted"/>
<feature type="region of interest" description="Disordered" evidence="1">
    <location>
        <begin position="37"/>
        <end position="68"/>
    </location>
</feature>
<gene>
    <name evidence="2" type="ORF">I551_8932</name>
</gene>
<dbReference type="Proteomes" id="UP000020681">
    <property type="component" value="Unassembled WGS sequence"/>
</dbReference>
<protein>
    <submittedName>
        <fullName evidence="2">Conserved membrane domain protein</fullName>
    </submittedName>
</protein>
<sequence length="68" mass="7257">MRTIIETLAPIERAAGDPGEHEAALRIVDWLDAAGANMHGSKRSSSTTAIRSYTPDCRRLGSARPPPG</sequence>